<dbReference type="STRING" id="1531966.A0A0A1TKZ2"/>
<reference evidence="2 3" key="1">
    <citation type="journal article" date="2015" name="Genome Announc.">
        <title>Draft Genome Sequence and Gene Annotation of the Entomopathogenic Fungus Verticillium hemipterigenum.</title>
        <authorList>
            <person name="Horn F."/>
            <person name="Habel A."/>
            <person name="Scharf D.H."/>
            <person name="Dworschak J."/>
            <person name="Brakhage A.A."/>
            <person name="Guthke R."/>
            <person name="Hertweck C."/>
            <person name="Linde J."/>
        </authorList>
    </citation>
    <scope>NUCLEOTIDE SEQUENCE [LARGE SCALE GENOMIC DNA]</scope>
</reference>
<dbReference type="HOGENOM" id="CLU_1065743_0_0_1"/>
<dbReference type="AlphaFoldDB" id="A0A0A1TKZ2"/>
<evidence type="ECO:0000313" key="3">
    <source>
        <dbReference type="Proteomes" id="UP000039046"/>
    </source>
</evidence>
<proteinExistence type="predicted"/>
<feature type="compositionally biased region" description="Basic residues" evidence="1">
    <location>
        <begin position="15"/>
        <end position="27"/>
    </location>
</feature>
<sequence length="259" mass="28859">MTTRRQLKSKGTSRFSKRDRGKKHEKRQARVDALSKALVGEDTCNTFADNCEATWPAWLSLLREATIPNGISSSDPQIIVAFKAVDKVILGKNESYLLRRLAYIQLMRIFSSVEAIIRSERENGSEKRLPGHRDSSAAMRLYASAQDGSSSPSKSTCELKERKRTGRSWLELAGESPPIALMYSKAAELAVKDFKRADRQTMSLLAALIHNACPRRIVEAAAYLTSSIEWAVVTNQALHLPEVAKEIRNYYVTGLPSSS</sequence>
<feature type="region of interest" description="Disordered" evidence="1">
    <location>
        <begin position="1"/>
        <end position="27"/>
    </location>
</feature>
<evidence type="ECO:0000256" key="1">
    <source>
        <dbReference type="SAM" id="MobiDB-lite"/>
    </source>
</evidence>
<evidence type="ECO:0000313" key="2">
    <source>
        <dbReference type="EMBL" id="CEJ91515.1"/>
    </source>
</evidence>
<gene>
    <name evidence="2" type="ORF">VHEMI07218</name>
</gene>
<organism evidence="2 3">
    <name type="scientific">[Torrubiella] hemipterigena</name>
    <dbReference type="NCBI Taxonomy" id="1531966"/>
    <lineage>
        <taxon>Eukaryota</taxon>
        <taxon>Fungi</taxon>
        <taxon>Dikarya</taxon>
        <taxon>Ascomycota</taxon>
        <taxon>Pezizomycotina</taxon>
        <taxon>Sordariomycetes</taxon>
        <taxon>Hypocreomycetidae</taxon>
        <taxon>Hypocreales</taxon>
        <taxon>Clavicipitaceae</taxon>
        <taxon>Clavicipitaceae incertae sedis</taxon>
        <taxon>'Torrubiella' clade</taxon>
    </lineage>
</organism>
<dbReference type="EMBL" id="CDHN01000003">
    <property type="protein sequence ID" value="CEJ91515.1"/>
    <property type="molecule type" value="Genomic_DNA"/>
</dbReference>
<name>A0A0A1TKZ2_9HYPO</name>
<dbReference type="OrthoDB" id="5242801at2759"/>
<dbReference type="Proteomes" id="UP000039046">
    <property type="component" value="Unassembled WGS sequence"/>
</dbReference>
<protein>
    <submittedName>
        <fullName evidence="2">Uncharacterized protein</fullName>
    </submittedName>
</protein>
<keyword evidence="3" id="KW-1185">Reference proteome</keyword>
<accession>A0A0A1TKZ2</accession>